<dbReference type="GO" id="GO:0016020">
    <property type="term" value="C:membrane"/>
    <property type="evidence" value="ECO:0007669"/>
    <property type="project" value="UniProtKB-SubCell"/>
</dbReference>
<proteinExistence type="predicted"/>
<evidence type="ECO:0000259" key="6">
    <source>
        <dbReference type="Pfam" id="PF04116"/>
    </source>
</evidence>
<evidence type="ECO:0000313" key="7">
    <source>
        <dbReference type="EMBL" id="KAJ3102016.1"/>
    </source>
</evidence>
<feature type="transmembrane region" description="Helical" evidence="5">
    <location>
        <begin position="31"/>
        <end position="55"/>
    </location>
</feature>
<keyword evidence="3 5" id="KW-1133">Transmembrane helix</keyword>
<keyword evidence="2 5" id="KW-0812">Transmembrane</keyword>
<reference evidence="7" key="1">
    <citation type="submission" date="2020-05" db="EMBL/GenBank/DDBJ databases">
        <title>Phylogenomic resolution of chytrid fungi.</title>
        <authorList>
            <person name="Stajich J.E."/>
            <person name="Amses K."/>
            <person name="Simmons R."/>
            <person name="Seto K."/>
            <person name="Myers J."/>
            <person name="Bonds A."/>
            <person name="Quandt C.A."/>
            <person name="Barry K."/>
            <person name="Liu P."/>
            <person name="Grigoriev I."/>
            <person name="Longcore J.E."/>
            <person name="James T.Y."/>
        </authorList>
    </citation>
    <scope>NUCLEOTIDE SEQUENCE</scope>
    <source>
        <strain evidence="7">JEL0513</strain>
    </source>
</reference>
<evidence type="ECO:0000256" key="2">
    <source>
        <dbReference type="ARBA" id="ARBA00022692"/>
    </source>
</evidence>
<dbReference type="PANTHER" id="PTHR11863">
    <property type="entry name" value="STEROL DESATURASE"/>
    <property type="match status" value="1"/>
</dbReference>
<dbReference type="InterPro" id="IPR050307">
    <property type="entry name" value="Sterol_Desaturase_Related"/>
</dbReference>
<dbReference type="InterPro" id="IPR006694">
    <property type="entry name" value="Fatty_acid_hydroxylase"/>
</dbReference>
<name>A0AAD5STU0_9FUNG</name>
<dbReference type="GO" id="GO:0016491">
    <property type="term" value="F:oxidoreductase activity"/>
    <property type="evidence" value="ECO:0007669"/>
    <property type="project" value="InterPro"/>
</dbReference>
<dbReference type="AlphaFoldDB" id="A0AAD5STU0"/>
<comment type="subcellular location">
    <subcellularLocation>
        <location evidence="1">Membrane</location>
    </subcellularLocation>
</comment>
<comment type="caution">
    <text evidence="7">The sequence shown here is derived from an EMBL/GenBank/DDBJ whole genome shotgun (WGS) entry which is preliminary data.</text>
</comment>
<keyword evidence="8" id="KW-1185">Reference proteome</keyword>
<gene>
    <name evidence="7" type="primary">CH25H</name>
    <name evidence="7" type="ORF">HK100_004438</name>
</gene>
<keyword evidence="4 5" id="KW-0472">Membrane</keyword>
<organism evidence="7 8">
    <name type="scientific">Physocladia obscura</name>
    <dbReference type="NCBI Taxonomy" id="109957"/>
    <lineage>
        <taxon>Eukaryota</taxon>
        <taxon>Fungi</taxon>
        <taxon>Fungi incertae sedis</taxon>
        <taxon>Chytridiomycota</taxon>
        <taxon>Chytridiomycota incertae sedis</taxon>
        <taxon>Chytridiomycetes</taxon>
        <taxon>Chytridiales</taxon>
        <taxon>Chytriomycetaceae</taxon>
        <taxon>Physocladia</taxon>
    </lineage>
</organism>
<accession>A0AAD5STU0</accession>
<feature type="transmembrane region" description="Helical" evidence="5">
    <location>
        <begin position="183"/>
        <end position="201"/>
    </location>
</feature>
<dbReference type="EMBL" id="JADGJH010002191">
    <property type="protein sequence ID" value="KAJ3102016.1"/>
    <property type="molecule type" value="Genomic_DNA"/>
</dbReference>
<evidence type="ECO:0000256" key="5">
    <source>
        <dbReference type="SAM" id="Phobius"/>
    </source>
</evidence>
<feature type="transmembrane region" description="Helical" evidence="5">
    <location>
        <begin position="125"/>
        <end position="145"/>
    </location>
</feature>
<dbReference type="Pfam" id="PF04116">
    <property type="entry name" value="FA_hydroxylase"/>
    <property type="match status" value="1"/>
</dbReference>
<feature type="domain" description="Fatty acid hydroxylase" evidence="6">
    <location>
        <begin position="132"/>
        <end position="290"/>
    </location>
</feature>
<feature type="transmembrane region" description="Helical" evidence="5">
    <location>
        <begin position="94"/>
        <end position="113"/>
    </location>
</feature>
<dbReference type="GO" id="GO:0005506">
    <property type="term" value="F:iron ion binding"/>
    <property type="evidence" value="ECO:0007669"/>
    <property type="project" value="InterPro"/>
</dbReference>
<evidence type="ECO:0000256" key="1">
    <source>
        <dbReference type="ARBA" id="ARBA00004370"/>
    </source>
</evidence>
<evidence type="ECO:0000256" key="3">
    <source>
        <dbReference type="ARBA" id="ARBA00022989"/>
    </source>
</evidence>
<protein>
    <submittedName>
        <fullName evidence="7">Cholesterol 25-hydroxylase-like protein</fullName>
    </submittedName>
</protein>
<sequence>MSSFSIPIGGNSTTQEASKELVQVQTQMVEFVLAFVLAVGGSAALALFSIAHMLWLEQWTNWLYYEKKLLRRRTALGSPSGNRDRLLWENYTDIASLVLPPLLLLALFLQPALRAHTVVFALHPVDIVLSTLAIYLAMDAVYFWVHRALHEVPFLYRTIHKRHHDSLPVHVFITAKADPLENLLAVSPGLCIWVLLTYYFIDVHFDADSGQRLFNLSTFLLPALTLVMEFNTGHSGYMDHWLLYVASPLQWLIKALPFARWVSAEHEEHHLSLKKNYAPMFRFFDQWAGTYEPPRFDKFATSDVVESKLKQKPQKEQD</sequence>
<dbReference type="Proteomes" id="UP001211907">
    <property type="component" value="Unassembled WGS sequence"/>
</dbReference>
<evidence type="ECO:0000313" key="8">
    <source>
        <dbReference type="Proteomes" id="UP001211907"/>
    </source>
</evidence>
<evidence type="ECO:0000256" key="4">
    <source>
        <dbReference type="ARBA" id="ARBA00023136"/>
    </source>
</evidence>
<dbReference type="GO" id="GO:0008610">
    <property type="term" value="P:lipid biosynthetic process"/>
    <property type="evidence" value="ECO:0007669"/>
    <property type="project" value="InterPro"/>
</dbReference>